<feature type="transmembrane region" description="Helical" evidence="7">
    <location>
        <begin position="256"/>
        <end position="277"/>
    </location>
</feature>
<accession>A0A8H4RCT1</accession>
<keyword evidence="3 7" id="KW-1133">Transmembrane helix</keyword>
<comment type="subcellular location">
    <subcellularLocation>
        <location evidence="1">Membrane</location>
        <topology evidence="1">Multi-pass membrane protein</topology>
    </subcellularLocation>
</comment>
<evidence type="ECO:0000256" key="2">
    <source>
        <dbReference type="ARBA" id="ARBA00022692"/>
    </source>
</evidence>
<name>A0A8H4RCT1_9HELO</name>
<gene>
    <name evidence="9" type="ORF">G7Y89_g10984</name>
</gene>
<dbReference type="AlphaFoldDB" id="A0A8H4RCT1"/>
<feature type="domain" description="Rhodopsin" evidence="8">
    <location>
        <begin position="38"/>
        <end position="249"/>
    </location>
</feature>
<keyword evidence="4 7" id="KW-0472">Membrane</keyword>
<organism evidence="9 10">
    <name type="scientific">Cudoniella acicularis</name>
    <dbReference type="NCBI Taxonomy" id="354080"/>
    <lineage>
        <taxon>Eukaryota</taxon>
        <taxon>Fungi</taxon>
        <taxon>Dikarya</taxon>
        <taxon>Ascomycota</taxon>
        <taxon>Pezizomycotina</taxon>
        <taxon>Leotiomycetes</taxon>
        <taxon>Helotiales</taxon>
        <taxon>Tricladiaceae</taxon>
        <taxon>Cudoniella</taxon>
    </lineage>
</organism>
<evidence type="ECO:0000313" key="9">
    <source>
        <dbReference type="EMBL" id="KAF4627173.1"/>
    </source>
</evidence>
<evidence type="ECO:0000313" key="10">
    <source>
        <dbReference type="Proteomes" id="UP000566819"/>
    </source>
</evidence>
<evidence type="ECO:0000256" key="7">
    <source>
        <dbReference type="SAM" id="Phobius"/>
    </source>
</evidence>
<reference evidence="9 10" key="1">
    <citation type="submission" date="2020-03" db="EMBL/GenBank/DDBJ databases">
        <title>Draft Genome Sequence of Cudoniella acicularis.</title>
        <authorList>
            <person name="Buettner E."/>
            <person name="Kellner H."/>
        </authorList>
    </citation>
    <scope>NUCLEOTIDE SEQUENCE [LARGE SCALE GENOMIC DNA]</scope>
    <source>
        <strain evidence="9 10">DSM 108380</strain>
    </source>
</reference>
<dbReference type="OrthoDB" id="5398233at2759"/>
<feature type="transmembrane region" description="Helical" evidence="7">
    <location>
        <begin position="56"/>
        <end position="76"/>
    </location>
</feature>
<keyword evidence="10" id="KW-1185">Reference proteome</keyword>
<dbReference type="PANTHER" id="PTHR33048:SF19">
    <property type="entry name" value="MEMBRANE PROTEIN PTH11-LIKE, PUTATIVE (AFU_ORTHOLOGUE AFUA_1G14080)-RELATED"/>
    <property type="match status" value="1"/>
</dbReference>
<proteinExistence type="inferred from homology"/>
<dbReference type="PANTHER" id="PTHR33048">
    <property type="entry name" value="PTH11-LIKE INTEGRAL MEMBRANE PROTEIN (AFU_ORTHOLOGUE AFUA_5G11245)"/>
    <property type="match status" value="1"/>
</dbReference>
<sequence length="378" mass="42981">MEIFRRFSTTAPEPRDFREDKPTLLWCTVFAITVILFRVCGRYVRTERLFLEDGIMLLAILPLLIRMGLAHVVLLFGTNNIISTTLSIQNIHQREIGSQVVLAARVMYAAYLWTIKYSTSIFLQNLISSVRRTSLTQYHILLILHIFLFLAFLATVISDLAACTPFSHYWQVTPDPGPQCRQGYTFLFAKGILDIVTNLALVILPLPMILRSKLLGKQKFSITIRLALPLLSVAFTIFQTHQILTLNPSQQRRTLLASLDILLSTFIANTVVLASLLQDRGIKKTKFKIPNRGSKNIYDDRKDSVQGEPSGMGTMWRDDEHEDEHGDEVVMLGNDGIDIEMENLRGKGKGVERPEMARMKGREIRIAQSWEVCVDDKD</sequence>
<protein>
    <recommendedName>
        <fullName evidence="8">Rhodopsin domain-containing protein</fullName>
    </recommendedName>
</protein>
<comment type="similarity">
    <text evidence="5">Belongs to the SAT4 family.</text>
</comment>
<evidence type="ECO:0000256" key="1">
    <source>
        <dbReference type="ARBA" id="ARBA00004141"/>
    </source>
</evidence>
<evidence type="ECO:0000259" key="8">
    <source>
        <dbReference type="Pfam" id="PF20684"/>
    </source>
</evidence>
<dbReference type="Proteomes" id="UP000566819">
    <property type="component" value="Unassembled WGS sequence"/>
</dbReference>
<evidence type="ECO:0000256" key="3">
    <source>
        <dbReference type="ARBA" id="ARBA00022989"/>
    </source>
</evidence>
<feature type="transmembrane region" description="Helical" evidence="7">
    <location>
        <begin position="222"/>
        <end position="244"/>
    </location>
</feature>
<feature type="transmembrane region" description="Helical" evidence="7">
    <location>
        <begin position="135"/>
        <end position="157"/>
    </location>
</feature>
<feature type="transmembrane region" description="Helical" evidence="7">
    <location>
        <begin position="191"/>
        <end position="210"/>
    </location>
</feature>
<feature type="transmembrane region" description="Helical" evidence="7">
    <location>
        <begin position="23"/>
        <end position="44"/>
    </location>
</feature>
<feature type="region of interest" description="Disordered" evidence="6">
    <location>
        <begin position="300"/>
        <end position="319"/>
    </location>
</feature>
<dbReference type="InterPro" id="IPR052337">
    <property type="entry name" value="SAT4-like"/>
</dbReference>
<dbReference type="EMBL" id="JAAMPI010001016">
    <property type="protein sequence ID" value="KAF4627173.1"/>
    <property type="molecule type" value="Genomic_DNA"/>
</dbReference>
<dbReference type="GO" id="GO:0016020">
    <property type="term" value="C:membrane"/>
    <property type="evidence" value="ECO:0007669"/>
    <property type="project" value="UniProtKB-SubCell"/>
</dbReference>
<dbReference type="InterPro" id="IPR049326">
    <property type="entry name" value="Rhodopsin_dom_fungi"/>
</dbReference>
<keyword evidence="2 7" id="KW-0812">Transmembrane</keyword>
<comment type="caution">
    <text evidence="9">The sequence shown here is derived from an EMBL/GenBank/DDBJ whole genome shotgun (WGS) entry which is preliminary data.</text>
</comment>
<evidence type="ECO:0000256" key="6">
    <source>
        <dbReference type="SAM" id="MobiDB-lite"/>
    </source>
</evidence>
<evidence type="ECO:0000256" key="4">
    <source>
        <dbReference type="ARBA" id="ARBA00023136"/>
    </source>
</evidence>
<dbReference type="Pfam" id="PF20684">
    <property type="entry name" value="Fung_rhodopsin"/>
    <property type="match status" value="1"/>
</dbReference>
<evidence type="ECO:0000256" key="5">
    <source>
        <dbReference type="ARBA" id="ARBA00038359"/>
    </source>
</evidence>